<evidence type="ECO:0000256" key="1">
    <source>
        <dbReference type="SAM" id="Phobius"/>
    </source>
</evidence>
<keyword evidence="1" id="KW-1133">Transmembrane helix</keyword>
<evidence type="ECO:0000313" key="2">
    <source>
        <dbReference type="EMBL" id="EFZ37856.1"/>
    </source>
</evidence>
<name>E7RM75_9BACT</name>
<dbReference type="EMBL" id="AEPE02000002">
    <property type="protein sequence ID" value="EFZ37856.1"/>
    <property type="molecule type" value="Genomic_DNA"/>
</dbReference>
<evidence type="ECO:0000313" key="3">
    <source>
        <dbReference type="Proteomes" id="UP000005580"/>
    </source>
</evidence>
<dbReference type="AlphaFoldDB" id="E7RM75"/>
<dbReference type="Proteomes" id="UP000005580">
    <property type="component" value="Unassembled WGS sequence"/>
</dbReference>
<keyword evidence="1" id="KW-0472">Membrane</keyword>
<protein>
    <submittedName>
        <fullName evidence="2">Uncharacterized protein</fullName>
    </submittedName>
</protein>
<proteinExistence type="predicted"/>
<organism evidence="2 3">
    <name type="scientific">Hoylesella oralis ATCC 33269</name>
    <dbReference type="NCBI Taxonomy" id="873533"/>
    <lineage>
        <taxon>Bacteria</taxon>
        <taxon>Pseudomonadati</taxon>
        <taxon>Bacteroidota</taxon>
        <taxon>Bacteroidia</taxon>
        <taxon>Bacteroidales</taxon>
        <taxon>Prevotellaceae</taxon>
        <taxon>Hoylesella</taxon>
    </lineage>
</organism>
<keyword evidence="1" id="KW-0812">Transmembrane</keyword>
<feature type="transmembrane region" description="Helical" evidence="1">
    <location>
        <begin position="27"/>
        <end position="45"/>
    </location>
</feature>
<accession>E7RM75</accession>
<comment type="caution">
    <text evidence="2">The sequence shown here is derived from an EMBL/GenBank/DDBJ whole genome shotgun (WGS) entry which is preliminary data.</text>
</comment>
<keyword evidence="3" id="KW-1185">Reference proteome</keyword>
<reference evidence="2" key="1">
    <citation type="submission" date="2011-01" db="EMBL/GenBank/DDBJ databases">
        <authorList>
            <person name="Muzny D."/>
            <person name="Qin X."/>
            <person name="Buhay C."/>
            <person name="Dugan-Rocha S."/>
            <person name="Ding Y."/>
            <person name="Chen G."/>
            <person name="Hawes A."/>
            <person name="Holder M."/>
            <person name="Jhangiani S."/>
            <person name="Johnson A."/>
            <person name="Khan Z."/>
            <person name="Li Z."/>
            <person name="Liu W."/>
            <person name="Liu X."/>
            <person name="Perez L."/>
            <person name="Shen H."/>
            <person name="Wang Q."/>
            <person name="Watt J."/>
            <person name="Xi L."/>
            <person name="Xin Y."/>
            <person name="Zhou J."/>
            <person name="Deng J."/>
            <person name="Jiang H."/>
            <person name="Liu Y."/>
            <person name="Qu J."/>
            <person name="Song X.-Z."/>
            <person name="Zhang L."/>
            <person name="Villasana D."/>
            <person name="Johnson A."/>
            <person name="Liu J."/>
            <person name="Liyanage D."/>
            <person name="Lorensuhewa L."/>
            <person name="Robinson T."/>
            <person name="Song A."/>
            <person name="Song B.-B."/>
            <person name="Dinh H."/>
            <person name="Thornton R."/>
            <person name="Coyle M."/>
            <person name="Francisco L."/>
            <person name="Jackson L."/>
            <person name="Javaid M."/>
            <person name="Korchina V."/>
            <person name="Kovar C."/>
            <person name="Mata R."/>
            <person name="Mathew T."/>
            <person name="Ngo R."/>
            <person name="Nguyen L."/>
            <person name="Nguyen N."/>
            <person name="Okwuonu G."/>
            <person name="Ongeri F."/>
            <person name="Pham C."/>
            <person name="Simmons D."/>
            <person name="Wilczek-Boney K."/>
            <person name="Hale W."/>
            <person name="Jakkamsetti A."/>
            <person name="Pham P."/>
            <person name="Ruth R."/>
            <person name="San Lucas F."/>
            <person name="Warren J."/>
            <person name="Zhang J."/>
            <person name="Zhao Z."/>
            <person name="Zhou C."/>
            <person name="Zhu D."/>
            <person name="Lee S."/>
            <person name="Bess C."/>
            <person name="Blankenburg K."/>
            <person name="Forbes L."/>
            <person name="Fu Q."/>
            <person name="Gubbala S."/>
            <person name="Hirani K."/>
            <person name="Jayaseelan J.C."/>
            <person name="Lara F."/>
            <person name="Munidasa M."/>
            <person name="Palculict T."/>
            <person name="Patil S."/>
            <person name="Pu L.-L."/>
            <person name="Saada N."/>
            <person name="Tang L."/>
            <person name="Weissenberger G."/>
            <person name="Zhu Y."/>
            <person name="Hemphill L."/>
            <person name="Shang Y."/>
            <person name="Youmans B."/>
            <person name="Ayvaz T."/>
            <person name="Ross M."/>
            <person name="Santibanez J."/>
            <person name="Aqrawi P."/>
            <person name="Gross S."/>
            <person name="Joshi V."/>
            <person name="Fowler G."/>
            <person name="Nazareth L."/>
            <person name="Reid J."/>
            <person name="Worley K."/>
            <person name="Petrosino J."/>
            <person name="Highlander S."/>
            <person name="Gibbs R."/>
        </authorList>
    </citation>
    <scope>NUCLEOTIDE SEQUENCE [LARGE SCALE GENOMIC DNA]</scope>
    <source>
        <strain evidence="2">ATCC 33269</strain>
    </source>
</reference>
<gene>
    <name evidence="2" type="ORF">HMPREF0663_10225</name>
</gene>
<dbReference type="HOGENOM" id="CLU_3187425_0_0_10"/>
<sequence length="46" mass="5293">MCYLFHGILLLFAKGTAFSALNKTKYHIFSVFTIIIGTFVMFNIIF</sequence>